<proteinExistence type="predicted"/>
<dbReference type="AlphaFoldDB" id="A0A6C0KE67"/>
<name>A0A6C0KE67_9ZZZZ</name>
<organism evidence="1">
    <name type="scientific">viral metagenome</name>
    <dbReference type="NCBI Taxonomy" id="1070528"/>
    <lineage>
        <taxon>unclassified sequences</taxon>
        <taxon>metagenomes</taxon>
        <taxon>organismal metagenomes</taxon>
    </lineage>
</organism>
<dbReference type="EMBL" id="MN740879">
    <property type="protein sequence ID" value="QHU16325.1"/>
    <property type="molecule type" value="Genomic_DNA"/>
</dbReference>
<reference evidence="1" key="1">
    <citation type="journal article" date="2020" name="Nature">
        <title>Giant virus diversity and host interactions through global metagenomics.</title>
        <authorList>
            <person name="Schulz F."/>
            <person name="Roux S."/>
            <person name="Paez-Espino D."/>
            <person name="Jungbluth S."/>
            <person name="Walsh D.A."/>
            <person name="Denef V.J."/>
            <person name="McMahon K.D."/>
            <person name="Konstantinidis K.T."/>
            <person name="Eloe-Fadrosh E.A."/>
            <person name="Kyrpides N.C."/>
            <person name="Woyke T."/>
        </authorList>
    </citation>
    <scope>NUCLEOTIDE SEQUENCE</scope>
    <source>
        <strain evidence="1">GVMAG-S-3300011013-78</strain>
    </source>
</reference>
<accession>A0A6C0KE67</accession>
<sequence>MVKILYPQKLRNHFSIKLKKKFIQKIEFFVEKQCVKNQK</sequence>
<protein>
    <submittedName>
        <fullName evidence="1">Uncharacterized protein</fullName>
    </submittedName>
</protein>
<evidence type="ECO:0000313" key="1">
    <source>
        <dbReference type="EMBL" id="QHU16325.1"/>
    </source>
</evidence>